<proteinExistence type="predicted"/>
<evidence type="ECO:0000313" key="1">
    <source>
        <dbReference type="EMBL" id="KAG5269876.1"/>
    </source>
</evidence>
<reference evidence="1" key="1">
    <citation type="submission" date="2020-10" db="EMBL/GenBank/DDBJ databases">
        <title>Chromosome-scale genome assembly of the Allis shad, Alosa alosa.</title>
        <authorList>
            <person name="Margot Z."/>
            <person name="Christophe K."/>
            <person name="Cabau C."/>
            <person name="Louis A."/>
            <person name="Berthelot C."/>
            <person name="Parey E."/>
            <person name="Roest Crollius H."/>
            <person name="Montfort J."/>
            <person name="Robinson-Rechavi M."/>
            <person name="Bucao C."/>
            <person name="Bouchez O."/>
            <person name="Gislard M."/>
            <person name="Lluch J."/>
            <person name="Milhes M."/>
            <person name="Lampietro C."/>
            <person name="Lopez Roques C."/>
            <person name="Donnadieu C."/>
            <person name="Braasch I."/>
            <person name="Desvignes T."/>
            <person name="Postlethwait J."/>
            <person name="Bobe J."/>
            <person name="Guiguen Y."/>
        </authorList>
    </citation>
    <scope>NUCLEOTIDE SEQUENCE</scope>
    <source>
        <strain evidence="1">M-15738</strain>
        <tissue evidence="1">Blood</tissue>
    </source>
</reference>
<gene>
    <name evidence="1" type="ORF">AALO_G00207180</name>
</gene>
<comment type="caution">
    <text evidence="1">The sequence shown here is derived from an EMBL/GenBank/DDBJ whole genome shotgun (WGS) entry which is preliminary data.</text>
</comment>
<accession>A0AAV6GB02</accession>
<name>A0AAV6GB02_9TELE</name>
<dbReference type="Proteomes" id="UP000823561">
    <property type="component" value="Chromosome 15"/>
</dbReference>
<protein>
    <submittedName>
        <fullName evidence="1">Uncharacterized protein</fullName>
    </submittedName>
</protein>
<feature type="non-terminal residue" evidence="1">
    <location>
        <position position="1"/>
    </location>
</feature>
<organism evidence="1 2">
    <name type="scientific">Alosa alosa</name>
    <name type="common">allis shad</name>
    <dbReference type="NCBI Taxonomy" id="278164"/>
    <lineage>
        <taxon>Eukaryota</taxon>
        <taxon>Metazoa</taxon>
        <taxon>Chordata</taxon>
        <taxon>Craniata</taxon>
        <taxon>Vertebrata</taxon>
        <taxon>Euteleostomi</taxon>
        <taxon>Actinopterygii</taxon>
        <taxon>Neopterygii</taxon>
        <taxon>Teleostei</taxon>
        <taxon>Clupei</taxon>
        <taxon>Clupeiformes</taxon>
        <taxon>Clupeoidei</taxon>
        <taxon>Clupeidae</taxon>
        <taxon>Alosa</taxon>
    </lineage>
</organism>
<keyword evidence="2" id="KW-1185">Reference proteome</keyword>
<dbReference type="EMBL" id="JADWDJ010000015">
    <property type="protein sequence ID" value="KAG5269876.1"/>
    <property type="molecule type" value="Genomic_DNA"/>
</dbReference>
<sequence length="101" mass="10535">RACAHCRAWKTFVQRGPPTAGRATVFCSLCGCFTVRTVNGIPTCWTGKSPKGWGTDPYEFGYVGVWPLLSAPIGGGVAVGPAPAALPGCGRRGRSPATPRM</sequence>
<evidence type="ECO:0000313" key="2">
    <source>
        <dbReference type="Proteomes" id="UP000823561"/>
    </source>
</evidence>
<dbReference type="AlphaFoldDB" id="A0AAV6GB02"/>